<name>A0ACC0PVV6_RHOML</name>
<dbReference type="EMBL" id="CM046389">
    <property type="protein sequence ID" value="KAI8569184.1"/>
    <property type="molecule type" value="Genomic_DNA"/>
</dbReference>
<reference evidence="1" key="1">
    <citation type="submission" date="2022-02" db="EMBL/GenBank/DDBJ databases">
        <title>Plant Genome Project.</title>
        <authorList>
            <person name="Zhang R.-G."/>
        </authorList>
    </citation>
    <scope>NUCLEOTIDE SEQUENCE</scope>
    <source>
        <strain evidence="1">AT1</strain>
    </source>
</reference>
<comment type="caution">
    <text evidence="1">The sequence shown here is derived from an EMBL/GenBank/DDBJ whole genome shotgun (WGS) entry which is preliminary data.</text>
</comment>
<sequence>MHHRVVVSPSYLVVFSRVEVSEVETYAIPVVLHRQDNKLRNRKRGGIPSGVSGRKCSKATDDEVHVDEKEVEEKRCQTLD</sequence>
<evidence type="ECO:0000313" key="1">
    <source>
        <dbReference type="EMBL" id="KAI8569184.1"/>
    </source>
</evidence>
<keyword evidence="2" id="KW-1185">Reference proteome</keyword>
<accession>A0ACC0PVV6</accession>
<proteinExistence type="predicted"/>
<protein>
    <submittedName>
        <fullName evidence="1">Uncharacterized protein</fullName>
    </submittedName>
</protein>
<organism evidence="1 2">
    <name type="scientific">Rhododendron molle</name>
    <name type="common">Chinese azalea</name>
    <name type="synonym">Azalea mollis</name>
    <dbReference type="NCBI Taxonomy" id="49168"/>
    <lineage>
        <taxon>Eukaryota</taxon>
        <taxon>Viridiplantae</taxon>
        <taxon>Streptophyta</taxon>
        <taxon>Embryophyta</taxon>
        <taxon>Tracheophyta</taxon>
        <taxon>Spermatophyta</taxon>
        <taxon>Magnoliopsida</taxon>
        <taxon>eudicotyledons</taxon>
        <taxon>Gunneridae</taxon>
        <taxon>Pentapetalae</taxon>
        <taxon>asterids</taxon>
        <taxon>Ericales</taxon>
        <taxon>Ericaceae</taxon>
        <taxon>Ericoideae</taxon>
        <taxon>Rhodoreae</taxon>
        <taxon>Rhododendron</taxon>
    </lineage>
</organism>
<dbReference type="Proteomes" id="UP001062846">
    <property type="component" value="Chromosome 2"/>
</dbReference>
<gene>
    <name evidence="1" type="ORF">RHMOL_Rhmol02G0259000</name>
</gene>
<evidence type="ECO:0000313" key="2">
    <source>
        <dbReference type="Proteomes" id="UP001062846"/>
    </source>
</evidence>